<name>A0A1H7IIY6_9PROT</name>
<dbReference type="EMBL" id="FOBH01000002">
    <property type="protein sequence ID" value="SEK62446.1"/>
    <property type="molecule type" value="Genomic_DNA"/>
</dbReference>
<evidence type="ECO:0000256" key="1">
    <source>
        <dbReference type="SAM" id="MobiDB-lite"/>
    </source>
</evidence>
<reference evidence="2 3" key="1">
    <citation type="submission" date="2016-10" db="EMBL/GenBank/DDBJ databases">
        <authorList>
            <person name="de Groot N.N."/>
        </authorList>
    </citation>
    <scope>NUCLEOTIDE SEQUENCE [LARGE SCALE GENOMIC DNA]</scope>
    <source>
        <strain evidence="2 3">Nv1</strain>
    </source>
</reference>
<keyword evidence="3" id="KW-1185">Reference proteome</keyword>
<evidence type="ECO:0000313" key="3">
    <source>
        <dbReference type="Proteomes" id="UP000198620"/>
    </source>
</evidence>
<dbReference type="Proteomes" id="UP000198620">
    <property type="component" value="Unassembled WGS sequence"/>
</dbReference>
<dbReference type="OrthoDB" id="8564817at2"/>
<feature type="compositionally biased region" description="Basic and acidic residues" evidence="1">
    <location>
        <begin position="89"/>
        <end position="107"/>
    </location>
</feature>
<protein>
    <submittedName>
        <fullName evidence="2">Uncharacterized protein</fullName>
    </submittedName>
</protein>
<sequence>MSDRNRKGNSGNVIPPQKEHPKELQKESQEEIQGETGIRTPRVDLPNPNPQAPHQTEEQPLLPHERDQTTRPTGTSLGTSNKQSQDVIEQAREDTEHGLKDTDRRGIPSDIIASDASSNNGKSASKRDDKNGDKKKK</sequence>
<organism evidence="2 3">
    <name type="scientific">Nitrosovibrio tenuis</name>
    <dbReference type="NCBI Taxonomy" id="1233"/>
    <lineage>
        <taxon>Bacteria</taxon>
        <taxon>Pseudomonadati</taxon>
        <taxon>Pseudomonadota</taxon>
        <taxon>Betaproteobacteria</taxon>
        <taxon>Nitrosomonadales</taxon>
        <taxon>Nitrosomonadaceae</taxon>
        <taxon>Nitrosovibrio</taxon>
    </lineage>
</organism>
<feature type="region of interest" description="Disordered" evidence="1">
    <location>
        <begin position="1"/>
        <end position="137"/>
    </location>
</feature>
<feature type="compositionally biased region" description="Polar residues" evidence="1">
    <location>
        <begin position="70"/>
        <end position="87"/>
    </location>
</feature>
<gene>
    <name evidence="2" type="ORF">SAMN05216387_102191</name>
</gene>
<feature type="compositionally biased region" description="Basic and acidic residues" evidence="1">
    <location>
        <begin position="125"/>
        <end position="137"/>
    </location>
</feature>
<proteinExistence type="predicted"/>
<dbReference type="AlphaFoldDB" id="A0A1H7IIY6"/>
<feature type="compositionally biased region" description="Basic and acidic residues" evidence="1">
    <location>
        <begin position="17"/>
        <end position="29"/>
    </location>
</feature>
<accession>A0A1H7IIY6</accession>
<feature type="compositionally biased region" description="Low complexity" evidence="1">
    <location>
        <begin position="109"/>
        <end position="120"/>
    </location>
</feature>
<evidence type="ECO:0000313" key="2">
    <source>
        <dbReference type="EMBL" id="SEK62446.1"/>
    </source>
</evidence>
<dbReference type="RefSeq" id="WP_090827210.1">
    <property type="nucleotide sequence ID" value="NZ_FOBH01000002.1"/>
</dbReference>